<keyword evidence="6 9" id="KW-0472">Membrane</keyword>
<evidence type="ECO:0000256" key="6">
    <source>
        <dbReference type="ARBA" id="ARBA00023136"/>
    </source>
</evidence>
<evidence type="ECO:0000256" key="7">
    <source>
        <dbReference type="ARBA" id="ARBA00024033"/>
    </source>
</evidence>
<feature type="transmembrane region" description="Helical" evidence="9">
    <location>
        <begin position="179"/>
        <end position="200"/>
    </location>
</feature>
<accession>A0ABS0CG39</accession>
<feature type="region of interest" description="Disordered" evidence="8">
    <location>
        <begin position="383"/>
        <end position="411"/>
    </location>
</feature>
<name>A0ABS0CG39_9NOCA</name>
<keyword evidence="4 9" id="KW-0812">Transmembrane</keyword>
<feature type="transmembrane region" description="Helical" evidence="9">
    <location>
        <begin position="351"/>
        <end position="372"/>
    </location>
</feature>
<keyword evidence="5 9" id="KW-1133">Transmembrane helix</keyword>
<comment type="subcellular location">
    <subcellularLocation>
        <location evidence="1">Cell membrane</location>
        <topology evidence="1">Multi-pass membrane protein</topology>
    </subcellularLocation>
</comment>
<reference evidence="10 11" key="1">
    <citation type="submission" date="2020-10" db="EMBL/GenBank/DDBJ databases">
        <title>Identification of Nocardia species via Next-generation sequencing and recognition of intraspecies genetic diversity.</title>
        <authorList>
            <person name="Li P."/>
            <person name="Li P."/>
            <person name="Lu B."/>
        </authorList>
    </citation>
    <scope>NUCLEOTIDE SEQUENCE [LARGE SCALE GENOMIC DNA]</scope>
    <source>
        <strain evidence="10 11">N-11</strain>
    </source>
</reference>
<evidence type="ECO:0000256" key="9">
    <source>
        <dbReference type="SAM" id="Phobius"/>
    </source>
</evidence>
<organism evidence="10 11">
    <name type="scientific">Nocardia abscessus</name>
    <dbReference type="NCBI Taxonomy" id="120957"/>
    <lineage>
        <taxon>Bacteria</taxon>
        <taxon>Bacillati</taxon>
        <taxon>Actinomycetota</taxon>
        <taxon>Actinomycetes</taxon>
        <taxon>Mycobacteriales</taxon>
        <taxon>Nocardiaceae</taxon>
        <taxon>Nocardia</taxon>
    </lineage>
</organism>
<evidence type="ECO:0000256" key="5">
    <source>
        <dbReference type="ARBA" id="ARBA00022989"/>
    </source>
</evidence>
<dbReference type="InterPro" id="IPR018584">
    <property type="entry name" value="GT87"/>
</dbReference>
<evidence type="ECO:0000256" key="8">
    <source>
        <dbReference type="SAM" id="MobiDB-lite"/>
    </source>
</evidence>
<evidence type="ECO:0000256" key="3">
    <source>
        <dbReference type="ARBA" id="ARBA00022679"/>
    </source>
</evidence>
<dbReference type="EMBL" id="JADLRE010000034">
    <property type="protein sequence ID" value="MBF6229305.1"/>
    <property type="molecule type" value="Genomic_DNA"/>
</dbReference>
<evidence type="ECO:0000313" key="10">
    <source>
        <dbReference type="EMBL" id="MBF6229305.1"/>
    </source>
</evidence>
<protein>
    <submittedName>
        <fullName evidence="10">DUF2029 domain-containing protein</fullName>
    </submittedName>
</protein>
<dbReference type="Proteomes" id="UP000807309">
    <property type="component" value="Unassembled WGS sequence"/>
</dbReference>
<keyword evidence="11" id="KW-1185">Reference proteome</keyword>
<evidence type="ECO:0000256" key="4">
    <source>
        <dbReference type="ARBA" id="ARBA00022692"/>
    </source>
</evidence>
<feature type="compositionally biased region" description="Basic and acidic residues" evidence="8">
    <location>
        <begin position="383"/>
        <end position="398"/>
    </location>
</feature>
<keyword evidence="2" id="KW-1003">Cell membrane</keyword>
<sequence>MVTRILMVVFTGVTLLPHSIWDASAADLTLYRGWAEFIVDQNAFPLDDERWQYPPGAGALLVVPWLIGGGLGYNGIFFALVAAADAGVLGLLIRAARRTGWETAQAGPWLWTVGVALLGRVCYGRFDLIVAATAVAALLWSMRRPAAAGAAAAAGALLKLWPVVVVLGLRRRALWRMSAVMAVVGVTVIVGLTALGPGAWSFLRFQSQRGLQIESPAATPLLIARLVNGGWTIVHRYGAEELSGPAVSAVARACVAAMLLGGTVLLVIWWRIRPPAADLVLAAVLLALVTSRVLSPQYLVWAVAVASVCALDSRTTLRPVLGLVLATALVSQVEFPFLYDRVATGSWPGVIVLTVRNGMLLWATVWSVVLLCRHRSGTSREYAELPKADGDRERHAVTPDELPLRATAARR</sequence>
<feature type="transmembrane region" description="Helical" evidence="9">
    <location>
        <begin position="146"/>
        <end position="167"/>
    </location>
</feature>
<comment type="similarity">
    <text evidence="7">Belongs to the glycosyltransferase 87 family.</text>
</comment>
<evidence type="ECO:0000313" key="11">
    <source>
        <dbReference type="Proteomes" id="UP000807309"/>
    </source>
</evidence>
<feature type="transmembrane region" description="Helical" evidence="9">
    <location>
        <begin position="75"/>
        <end position="96"/>
    </location>
</feature>
<keyword evidence="3" id="KW-0808">Transferase</keyword>
<proteinExistence type="inferred from homology"/>
<feature type="transmembrane region" description="Helical" evidence="9">
    <location>
        <begin position="276"/>
        <end position="292"/>
    </location>
</feature>
<feature type="transmembrane region" description="Helical" evidence="9">
    <location>
        <begin position="249"/>
        <end position="269"/>
    </location>
</feature>
<comment type="caution">
    <text evidence="10">The sequence shown here is derived from an EMBL/GenBank/DDBJ whole genome shotgun (WGS) entry which is preliminary data.</text>
</comment>
<evidence type="ECO:0000256" key="2">
    <source>
        <dbReference type="ARBA" id="ARBA00022475"/>
    </source>
</evidence>
<evidence type="ECO:0000256" key="1">
    <source>
        <dbReference type="ARBA" id="ARBA00004651"/>
    </source>
</evidence>
<gene>
    <name evidence="10" type="ORF">IU470_29970</name>
</gene>
<dbReference type="Pfam" id="PF09594">
    <property type="entry name" value="GT87"/>
    <property type="match status" value="1"/>
</dbReference>
<feature type="transmembrane region" description="Helical" evidence="9">
    <location>
        <begin position="108"/>
        <end position="140"/>
    </location>
</feature>